<organism evidence="1 2">
    <name type="scientific">Medicago truncatula</name>
    <name type="common">Barrel medic</name>
    <name type="synonym">Medicago tribuloides</name>
    <dbReference type="NCBI Taxonomy" id="3880"/>
    <lineage>
        <taxon>Eukaryota</taxon>
        <taxon>Viridiplantae</taxon>
        <taxon>Streptophyta</taxon>
        <taxon>Embryophyta</taxon>
        <taxon>Tracheophyta</taxon>
        <taxon>Spermatophyta</taxon>
        <taxon>Magnoliopsida</taxon>
        <taxon>eudicotyledons</taxon>
        <taxon>Gunneridae</taxon>
        <taxon>Pentapetalae</taxon>
        <taxon>rosids</taxon>
        <taxon>fabids</taxon>
        <taxon>Fabales</taxon>
        <taxon>Fabaceae</taxon>
        <taxon>Papilionoideae</taxon>
        <taxon>50 kb inversion clade</taxon>
        <taxon>NPAAA clade</taxon>
        <taxon>Hologalegina</taxon>
        <taxon>IRL clade</taxon>
        <taxon>Trifolieae</taxon>
        <taxon>Medicago</taxon>
    </lineage>
</organism>
<protein>
    <submittedName>
        <fullName evidence="1">Uncharacterized protein</fullName>
    </submittedName>
</protein>
<accession>A0A396JTB5</accession>
<evidence type="ECO:0000313" key="2">
    <source>
        <dbReference type="Proteomes" id="UP000265566"/>
    </source>
</evidence>
<evidence type="ECO:0000313" key="1">
    <source>
        <dbReference type="EMBL" id="RHN77897.1"/>
    </source>
</evidence>
<sequence>MVNGREPTLHLRNNTADSMKQHQRMAVEGGRETDNDQFDESGRFQFPDAIFISCSTYAIKSS</sequence>
<proteinExistence type="predicted"/>
<dbReference type="Proteomes" id="UP000265566">
    <property type="component" value="Chromosome 1"/>
</dbReference>
<dbReference type="EMBL" id="PSQE01000001">
    <property type="protein sequence ID" value="RHN77897.1"/>
    <property type="molecule type" value="Genomic_DNA"/>
</dbReference>
<dbReference type="AlphaFoldDB" id="A0A396JTB5"/>
<gene>
    <name evidence="1" type="ORF">MtrunA17_Chr1g0159671</name>
</gene>
<comment type="caution">
    <text evidence="1">The sequence shown here is derived from an EMBL/GenBank/DDBJ whole genome shotgun (WGS) entry which is preliminary data.</text>
</comment>
<dbReference type="Gramene" id="rna1401">
    <property type="protein sequence ID" value="RHN77897.1"/>
    <property type="gene ID" value="gene1401"/>
</dbReference>
<name>A0A396JTB5_MEDTR</name>
<reference evidence="2" key="1">
    <citation type="journal article" date="2018" name="Nat. Plants">
        <title>Whole-genome landscape of Medicago truncatula symbiotic genes.</title>
        <authorList>
            <person name="Pecrix Y."/>
            <person name="Staton S.E."/>
            <person name="Sallet E."/>
            <person name="Lelandais-Briere C."/>
            <person name="Moreau S."/>
            <person name="Carrere S."/>
            <person name="Blein T."/>
            <person name="Jardinaud M.F."/>
            <person name="Latrasse D."/>
            <person name="Zouine M."/>
            <person name="Zahm M."/>
            <person name="Kreplak J."/>
            <person name="Mayjonade B."/>
            <person name="Satge C."/>
            <person name="Perez M."/>
            <person name="Cauet S."/>
            <person name="Marande W."/>
            <person name="Chantry-Darmon C."/>
            <person name="Lopez-Roques C."/>
            <person name="Bouchez O."/>
            <person name="Berard A."/>
            <person name="Debelle F."/>
            <person name="Munos S."/>
            <person name="Bendahmane A."/>
            <person name="Berges H."/>
            <person name="Niebel A."/>
            <person name="Buitink J."/>
            <person name="Frugier F."/>
            <person name="Benhamed M."/>
            <person name="Crespi M."/>
            <person name="Gouzy J."/>
            <person name="Gamas P."/>
        </authorList>
    </citation>
    <scope>NUCLEOTIDE SEQUENCE [LARGE SCALE GENOMIC DNA]</scope>
    <source>
        <strain evidence="2">cv. Jemalong A17</strain>
    </source>
</reference>